<sequence>MLDIGVALPRMRNVAEGEAPLNVRPALTGVAKQTFRRSDRLPEKDFVRAVRGAALVRTGHLRIHARQNGLGRSRLGVSVGRRFGKAVVRNAVKRLVREAFRATPEVRAAGLDIVVVATDAR</sequence>
<proteinExistence type="predicted"/>
<dbReference type="PANTHER" id="PTHR33992:SF1">
    <property type="entry name" value="RIBONUCLEASE P PROTEIN COMPONENT"/>
    <property type="match status" value="1"/>
</dbReference>
<evidence type="ECO:0000256" key="6">
    <source>
        <dbReference type="ARBA" id="ARBA00022884"/>
    </source>
</evidence>
<evidence type="ECO:0000313" key="7">
    <source>
        <dbReference type="EMBL" id="GAH71530.1"/>
    </source>
</evidence>
<protein>
    <submittedName>
        <fullName evidence="7">Uncharacterized protein</fullName>
    </submittedName>
</protein>
<dbReference type="InterPro" id="IPR020568">
    <property type="entry name" value="Ribosomal_Su5_D2-typ_SF"/>
</dbReference>
<feature type="non-terminal residue" evidence="7">
    <location>
        <position position="121"/>
    </location>
</feature>
<dbReference type="PROSITE" id="PS00648">
    <property type="entry name" value="RIBONUCLEASE_P"/>
    <property type="match status" value="1"/>
</dbReference>
<keyword evidence="5" id="KW-0378">Hydrolase</keyword>
<dbReference type="AlphaFoldDB" id="X1IQM3"/>
<dbReference type="NCBIfam" id="TIGR00188">
    <property type="entry name" value="rnpA"/>
    <property type="match status" value="1"/>
</dbReference>
<keyword evidence="4" id="KW-0255">Endonuclease</keyword>
<dbReference type="Gene3D" id="3.30.230.10">
    <property type="match status" value="1"/>
</dbReference>
<keyword evidence="2" id="KW-0819">tRNA processing</keyword>
<name>X1IQM3_9ZZZZ</name>
<evidence type="ECO:0000256" key="3">
    <source>
        <dbReference type="ARBA" id="ARBA00022722"/>
    </source>
</evidence>
<dbReference type="EMBL" id="BARU01032477">
    <property type="protein sequence ID" value="GAH71530.1"/>
    <property type="molecule type" value="Genomic_DNA"/>
</dbReference>
<dbReference type="InterPro" id="IPR000100">
    <property type="entry name" value="RNase_P"/>
</dbReference>
<dbReference type="GO" id="GO:0000049">
    <property type="term" value="F:tRNA binding"/>
    <property type="evidence" value="ECO:0007669"/>
    <property type="project" value="InterPro"/>
</dbReference>
<accession>X1IQM3</accession>
<organism evidence="7">
    <name type="scientific">marine sediment metagenome</name>
    <dbReference type="NCBI Taxonomy" id="412755"/>
    <lineage>
        <taxon>unclassified sequences</taxon>
        <taxon>metagenomes</taxon>
        <taxon>ecological metagenomes</taxon>
    </lineage>
</organism>
<evidence type="ECO:0000256" key="4">
    <source>
        <dbReference type="ARBA" id="ARBA00022759"/>
    </source>
</evidence>
<evidence type="ECO:0000256" key="2">
    <source>
        <dbReference type="ARBA" id="ARBA00022694"/>
    </source>
</evidence>
<keyword evidence="6" id="KW-0694">RNA-binding</keyword>
<evidence type="ECO:0000256" key="1">
    <source>
        <dbReference type="ARBA" id="ARBA00002663"/>
    </source>
</evidence>
<dbReference type="Pfam" id="PF00825">
    <property type="entry name" value="Ribonuclease_P"/>
    <property type="match status" value="1"/>
</dbReference>
<comment type="function">
    <text evidence="1">RNaseP catalyzes the removal of the 5'-leader sequence from pre-tRNA to produce the mature 5'-terminus. It can also cleave other RNA substrates such as 4.5S RNA. The protein component plays an auxiliary but essential role in vivo by binding to the 5'-leader sequence and broadening the substrate specificity of the ribozyme.</text>
</comment>
<comment type="caution">
    <text evidence="7">The sequence shown here is derived from an EMBL/GenBank/DDBJ whole genome shotgun (WGS) entry which is preliminary data.</text>
</comment>
<dbReference type="InterPro" id="IPR014721">
    <property type="entry name" value="Ribsml_uS5_D2-typ_fold_subgr"/>
</dbReference>
<dbReference type="GO" id="GO:0042781">
    <property type="term" value="F:3'-tRNA processing endoribonuclease activity"/>
    <property type="evidence" value="ECO:0007669"/>
    <property type="project" value="TreeGrafter"/>
</dbReference>
<reference evidence="7" key="1">
    <citation type="journal article" date="2014" name="Front. Microbiol.">
        <title>High frequency of phylogenetically diverse reductive dehalogenase-homologous genes in deep subseafloor sedimentary metagenomes.</title>
        <authorList>
            <person name="Kawai M."/>
            <person name="Futagami T."/>
            <person name="Toyoda A."/>
            <person name="Takaki Y."/>
            <person name="Nishi S."/>
            <person name="Hori S."/>
            <person name="Arai W."/>
            <person name="Tsubouchi T."/>
            <person name="Morono Y."/>
            <person name="Uchiyama I."/>
            <person name="Ito T."/>
            <person name="Fujiyama A."/>
            <person name="Inagaki F."/>
            <person name="Takami H."/>
        </authorList>
    </citation>
    <scope>NUCLEOTIDE SEQUENCE</scope>
    <source>
        <strain evidence="7">Expedition CK06-06</strain>
    </source>
</reference>
<gene>
    <name evidence="7" type="ORF">S03H2_51214</name>
</gene>
<dbReference type="InterPro" id="IPR020539">
    <property type="entry name" value="RNase_P_CS"/>
</dbReference>
<dbReference type="PANTHER" id="PTHR33992">
    <property type="entry name" value="RIBONUCLEASE P PROTEIN COMPONENT"/>
    <property type="match status" value="1"/>
</dbReference>
<keyword evidence="3" id="KW-0540">Nuclease</keyword>
<evidence type="ECO:0000256" key="5">
    <source>
        <dbReference type="ARBA" id="ARBA00022801"/>
    </source>
</evidence>
<dbReference type="GO" id="GO:0030677">
    <property type="term" value="C:ribonuclease P complex"/>
    <property type="evidence" value="ECO:0007669"/>
    <property type="project" value="TreeGrafter"/>
</dbReference>
<dbReference type="SUPFAM" id="SSF54211">
    <property type="entry name" value="Ribosomal protein S5 domain 2-like"/>
    <property type="match status" value="1"/>
</dbReference>
<dbReference type="GO" id="GO:0004526">
    <property type="term" value="F:ribonuclease P activity"/>
    <property type="evidence" value="ECO:0007669"/>
    <property type="project" value="InterPro"/>
</dbReference>